<dbReference type="OrthoDB" id="9152783at2"/>
<organism evidence="1 2">
    <name type="scientific">Variovorax guangxiensis</name>
    <dbReference type="NCBI Taxonomy" id="1775474"/>
    <lineage>
        <taxon>Bacteria</taxon>
        <taxon>Pseudomonadati</taxon>
        <taxon>Pseudomonadota</taxon>
        <taxon>Betaproteobacteria</taxon>
        <taxon>Burkholderiales</taxon>
        <taxon>Comamonadaceae</taxon>
        <taxon>Variovorax</taxon>
    </lineage>
</organism>
<dbReference type="RefSeq" id="WP_126022113.1">
    <property type="nucleotide sequence ID" value="NZ_RXFT01000004.1"/>
</dbReference>
<evidence type="ECO:0000313" key="1">
    <source>
        <dbReference type="EMBL" id="RUR67972.1"/>
    </source>
</evidence>
<accession>A0A433MJL1</accession>
<reference evidence="1 2" key="1">
    <citation type="submission" date="2018-12" db="EMBL/GenBank/DDBJ databases">
        <title>The genome sequences of Variovorax guangxiensis DSM 27352.</title>
        <authorList>
            <person name="Gao J."/>
            <person name="Sun J."/>
        </authorList>
    </citation>
    <scope>NUCLEOTIDE SEQUENCE [LARGE SCALE GENOMIC DNA]</scope>
    <source>
        <strain evidence="1 2">DSM 27352</strain>
    </source>
</reference>
<comment type="caution">
    <text evidence="1">The sequence shown here is derived from an EMBL/GenBank/DDBJ whole genome shotgun (WGS) entry which is preliminary data.</text>
</comment>
<dbReference type="Proteomes" id="UP000281118">
    <property type="component" value="Unassembled WGS sequence"/>
</dbReference>
<dbReference type="AlphaFoldDB" id="A0A433MJL1"/>
<dbReference type="EMBL" id="RXFT01000004">
    <property type="protein sequence ID" value="RUR67972.1"/>
    <property type="molecule type" value="Genomic_DNA"/>
</dbReference>
<name>A0A433MJL1_9BURK</name>
<gene>
    <name evidence="1" type="ORF">EJP67_12985</name>
</gene>
<sequence>MKRFTLTEVEPPVPEGLSCRFFLADRVQTDRLTVLVVSFEGEYPDGSLGNGHAAYIATSTLLGLKAFDADCAILDFRAMTYRWGNSLLQVFQDVAQFRDAGCEPGEPPFPVLAVTSERSRAAFLSLVTPTGQPAPDWHFDDIDEAVAHGVRKAREWLDFI</sequence>
<protein>
    <submittedName>
        <fullName evidence="1">Uncharacterized protein</fullName>
    </submittedName>
</protein>
<evidence type="ECO:0000313" key="2">
    <source>
        <dbReference type="Proteomes" id="UP000281118"/>
    </source>
</evidence>
<proteinExistence type="predicted"/>